<dbReference type="InterPro" id="IPR024173">
    <property type="entry name" value="Pesterase_MJ0037-like"/>
</dbReference>
<protein>
    <submittedName>
        <fullName evidence="2">Ligase-associated DNA damage response endonuclease PdeM</fullName>
        <ecNumber evidence="2">3.1.-.-</ecNumber>
    </submittedName>
</protein>
<comment type="caution">
    <text evidence="2">The sequence shown here is derived from an EMBL/GenBank/DDBJ whole genome shotgun (WGS) entry which is preliminary data.</text>
</comment>
<dbReference type="InterPro" id="IPR004843">
    <property type="entry name" value="Calcineurin-like_PHP"/>
</dbReference>
<keyword evidence="2" id="KW-0378">Hydrolase</keyword>
<keyword evidence="2" id="KW-0540">Nuclease</keyword>
<proteinExistence type="predicted"/>
<dbReference type="InterPro" id="IPR029052">
    <property type="entry name" value="Metallo-depent_PP-like"/>
</dbReference>
<dbReference type="PANTHER" id="PTHR39323">
    <property type="entry name" value="BLR1149 PROTEIN"/>
    <property type="match status" value="1"/>
</dbReference>
<evidence type="ECO:0000313" key="2">
    <source>
        <dbReference type="EMBL" id="NNH12357.1"/>
    </source>
</evidence>
<dbReference type="PIRSF" id="PIRSF000887">
    <property type="entry name" value="Pesterase_MJ0037"/>
    <property type="match status" value="1"/>
</dbReference>
<dbReference type="EC" id="3.1.-.-" evidence="2"/>
<dbReference type="NCBIfam" id="TIGR04123">
    <property type="entry name" value="P_estr_lig_assc"/>
    <property type="match status" value="1"/>
</dbReference>
<dbReference type="GO" id="GO:0004519">
    <property type="term" value="F:endonuclease activity"/>
    <property type="evidence" value="ECO:0007669"/>
    <property type="project" value="UniProtKB-KW"/>
</dbReference>
<dbReference type="Gene3D" id="3.60.21.10">
    <property type="match status" value="1"/>
</dbReference>
<evidence type="ECO:0000313" key="3">
    <source>
        <dbReference type="Proteomes" id="UP000542973"/>
    </source>
</evidence>
<keyword evidence="2" id="KW-0436">Ligase</keyword>
<dbReference type="PANTHER" id="PTHR39323:SF1">
    <property type="entry name" value="BLR1149 PROTEIN"/>
    <property type="match status" value="1"/>
</dbReference>
<name>A0A849BII1_9BURK</name>
<gene>
    <name evidence="2" type="primary">pdeM</name>
    <name evidence="2" type="ORF">HLB16_15910</name>
</gene>
<dbReference type="SUPFAM" id="SSF56300">
    <property type="entry name" value="Metallo-dependent phosphatases"/>
    <property type="match status" value="1"/>
</dbReference>
<dbReference type="GO" id="GO:0016787">
    <property type="term" value="F:hydrolase activity"/>
    <property type="evidence" value="ECO:0007669"/>
    <property type="project" value="UniProtKB-KW"/>
</dbReference>
<dbReference type="EMBL" id="JABEMD010000027">
    <property type="protein sequence ID" value="NNH12357.1"/>
    <property type="molecule type" value="Genomic_DNA"/>
</dbReference>
<dbReference type="Pfam" id="PF00149">
    <property type="entry name" value="Metallophos"/>
    <property type="match status" value="1"/>
</dbReference>
<reference evidence="2 3" key="1">
    <citation type="submission" date="2020-05" db="EMBL/GenBank/DDBJ databases">
        <title>MicrobeNet Type strains.</title>
        <authorList>
            <person name="Nicholson A.C."/>
        </authorList>
    </citation>
    <scope>NUCLEOTIDE SEQUENCE [LARGE SCALE GENOMIC DNA]</scope>
    <source>
        <strain evidence="2 3">ATCC 700815</strain>
    </source>
</reference>
<keyword evidence="2" id="KW-0255">Endonuclease</keyword>
<dbReference type="Proteomes" id="UP000542973">
    <property type="component" value="Unassembled WGS sequence"/>
</dbReference>
<organism evidence="2 3">
    <name type="scientific">Cupriavidus gilardii</name>
    <dbReference type="NCBI Taxonomy" id="82541"/>
    <lineage>
        <taxon>Bacteria</taxon>
        <taxon>Pseudomonadati</taxon>
        <taxon>Pseudomonadota</taxon>
        <taxon>Betaproteobacteria</taxon>
        <taxon>Burkholderiales</taxon>
        <taxon>Burkholderiaceae</taxon>
        <taxon>Cupriavidus</taxon>
    </lineage>
</organism>
<dbReference type="AlphaFoldDB" id="A0A849BII1"/>
<feature type="domain" description="Calcineurin-like phosphoesterase" evidence="1">
    <location>
        <begin position="36"/>
        <end position="164"/>
    </location>
</feature>
<dbReference type="GO" id="GO:0016874">
    <property type="term" value="F:ligase activity"/>
    <property type="evidence" value="ECO:0007669"/>
    <property type="project" value="UniProtKB-KW"/>
</dbReference>
<accession>A0A849BII1</accession>
<evidence type="ECO:0000259" key="1">
    <source>
        <dbReference type="Pfam" id="PF00149"/>
    </source>
</evidence>
<sequence>MPMSSASSSARQVEVAGETLWLLPERALWWPAAAMLLVADVHFGKAAAYRALGQPVPAGTTRDNLARLADLAARYPARELVFLGDFLHARASRTPAVLAALADWRRGLPSTLRCTLVRGNHDARAGDPPPSLDITVVSEPWRRGPFALCHLPGAANGGYELAGHLHPAYTLRAGSDSVRLPCFVFDAHAGILPAFGAFTGHAPVRRAPDRRLYVIGDDRVWAVPAR</sequence>
<dbReference type="InterPro" id="IPR026336">
    <property type="entry name" value="PdeM-like"/>
</dbReference>